<organism evidence="2 3">
    <name type="scientific">Leptomonas seymouri</name>
    <dbReference type="NCBI Taxonomy" id="5684"/>
    <lineage>
        <taxon>Eukaryota</taxon>
        <taxon>Discoba</taxon>
        <taxon>Euglenozoa</taxon>
        <taxon>Kinetoplastea</taxon>
        <taxon>Metakinetoplastina</taxon>
        <taxon>Trypanosomatida</taxon>
        <taxon>Trypanosomatidae</taxon>
        <taxon>Leishmaniinae</taxon>
        <taxon>Leptomonas</taxon>
    </lineage>
</organism>
<feature type="region of interest" description="Disordered" evidence="1">
    <location>
        <begin position="256"/>
        <end position="309"/>
    </location>
</feature>
<keyword evidence="3" id="KW-1185">Reference proteome</keyword>
<evidence type="ECO:0000313" key="2">
    <source>
        <dbReference type="EMBL" id="KPI84832.1"/>
    </source>
</evidence>
<dbReference type="VEuPathDB" id="TriTrypDB:Lsey_0228_0080"/>
<protein>
    <recommendedName>
        <fullName evidence="4">Protein kinase domain-containing protein</fullName>
    </recommendedName>
</protein>
<dbReference type="Proteomes" id="UP000038009">
    <property type="component" value="Unassembled WGS sequence"/>
</dbReference>
<dbReference type="OMA" id="NIGYRYV"/>
<evidence type="ECO:0008006" key="4">
    <source>
        <dbReference type="Google" id="ProtNLM"/>
    </source>
</evidence>
<feature type="compositionally biased region" description="Polar residues" evidence="1">
    <location>
        <begin position="152"/>
        <end position="162"/>
    </location>
</feature>
<feature type="compositionally biased region" description="Polar residues" evidence="1">
    <location>
        <begin position="261"/>
        <end position="273"/>
    </location>
</feature>
<feature type="compositionally biased region" description="Polar residues" evidence="1">
    <location>
        <begin position="393"/>
        <end position="404"/>
    </location>
</feature>
<dbReference type="EMBL" id="LJSK01000228">
    <property type="protein sequence ID" value="KPI84832.1"/>
    <property type="molecule type" value="Genomic_DNA"/>
</dbReference>
<feature type="region of interest" description="Disordered" evidence="1">
    <location>
        <begin position="381"/>
        <end position="407"/>
    </location>
</feature>
<feature type="region of interest" description="Disordered" evidence="1">
    <location>
        <begin position="152"/>
        <end position="223"/>
    </location>
</feature>
<proteinExistence type="predicted"/>
<dbReference type="SUPFAM" id="SSF56112">
    <property type="entry name" value="Protein kinase-like (PK-like)"/>
    <property type="match status" value="1"/>
</dbReference>
<gene>
    <name evidence="2" type="ORF">ABL78_6116</name>
</gene>
<sequence length="1424" mass="155497">MHSVIQEASRVRDAPLSNTLEAYYVAPLVPIMGAAPRSVLELVRRSSCRNNAESSLPLSFLSSLATDFEKPMEDNGLELRRIVLHTPPSKGLSSRAALLHRRRQSKATVEALAAVAASKTLQRQQQRQHHLSASSSRSHACSVLSLEALQSTYPRSDSSTSVEAAPSRKMAKVTSPCAKPSATLPTEAQPGVQSDDKKSSTRLTWRLRRRSETPTNPWPLSSLLDRKRDPLAVLRHLGASTFNDAPLHTFLPSLDLRRPSTHSSTGPNNTATESYARETPVAAATAEQSRWPNARDSDRRRRRGSWQRRDAVAVHVGDVEARTFRVQVLPGEASPVQAVVDACCGCPWDGTEFLLMPLEDDPRVPLDTVVPPHLTKDLARLCPHDEDSDTPGGRQTTSFSSGRESQIGLDLPGVPITFLRSVNSFRTPSIAAEVGGQADEQRPLSSNSVTAAAVGARTITDSSAFVRAMGGFAGDAESVKSMVPCWKRFSTTAALYLALGDAGCCDTACFPYPAVQLCTWGDLVAQQQTRVEMMASCSAAAIHRLQAAQCEKRRESVPVAVMFPTTLKGVMRRPLSLTTQPFSDAEVFQLFYLQLIFRAYFDVRFPTLGFRRPGQAEWHLSSNFIAVRSSGNHCVAFEHPRDSSVWIRFPTRTRLLTLLCLKEAIVPLYATPSELQESAVQPLYGAGDALPCLGALGHAVAQWAATVEVTSPASAMAALTTLFDKVGKRYCSTRAEMWGSSVAPRTGDHSISTKAPLLFRCSVASVGAALNRHGSTLARFFVLPEKRGALVASTGMITDTADLLHDDEGTSSELLMTQPGTTRCTHVPCIRSEENGTSLVLPSTVLAPRQFVLGDAMSSLSTPIVARRSSGVTDAFVSTTGTNSTVNQSHTNVYASTFDVVHLSALQMSDEGAALDTSKLLCSSPLAALDATAGGTMGSFSYLVAVPSSTKKESKNMHLELESNPLLNASEDVLKAEDSHALSDNTQSEREETEENASAIAPVQSISFVGAFSPFTKQASLVSRWHCYMQSGNCAIFDGSTAEIKLFEFLGRGGSGFVYRGTYGSRQLPVAVKVLIIPDGMSHERYVRESLTDVAFYVLANQLNDYGISYNGRAHDFIISSVVPEGLPASVAAEARRGGDPASTKLCYFVTDLMDGTVGRFLDADDDDFDPMYDQLVNSPLQEGELFQFLFNQIVFKALFNWRVLDFMLNNQLRGDNIGYRYISLPPDRAAHLREHPEEAAALSLARQYYGGLLFAFQFSPEDNVKYLRFPATQENGNGSDGDTAGGIITEEETPPRFICMIDVGQGIQPSIAELVRRGLVGETVVDSCIQDDGFGRFWPLDELYCRYVDVKGPFSKEVVAWGSKVRINSQEDAFHALQELILLYYPIYGVETPREEELRTYLCFSWTPESVKELQKGYVYQGI</sequence>
<evidence type="ECO:0000256" key="1">
    <source>
        <dbReference type="SAM" id="MobiDB-lite"/>
    </source>
</evidence>
<dbReference type="InterPro" id="IPR011009">
    <property type="entry name" value="Kinase-like_dom_sf"/>
</dbReference>
<accession>A0A0N1HVW3</accession>
<reference evidence="2 3" key="1">
    <citation type="journal article" date="2015" name="PLoS Pathog.">
        <title>Leptomonas seymouri: Adaptations to the Dixenous Life Cycle Analyzed by Genome Sequencing, Transcriptome Profiling and Co-infection with Leishmania donovani.</title>
        <authorList>
            <person name="Kraeva N."/>
            <person name="Butenko A."/>
            <person name="Hlavacova J."/>
            <person name="Kostygov A."/>
            <person name="Myskova J."/>
            <person name="Grybchuk D."/>
            <person name="Lestinova T."/>
            <person name="Votypka J."/>
            <person name="Volf P."/>
            <person name="Opperdoes F."/>
            <person name="Flegontov P."/>
            <person name="Lukes J."/>
            <person name="Yurchenko V."/>
        </authorList>
    </citation>
    <scope>NUCLEOTIDE SEQUENCE [LARGE SCALE GENOMIC DNA]</scope>
    <source>
        <strain evidence="2 3">ATCC 30220</strain>
    </source>
</reference>
<dbReference type="OrthoDB" id="243443at2759"/>
<comment type="caution">
    <text evidence="2">The sequence shown here is derived from an EMBL/GenBank/DDBJ whole genome shotgun (WGS) entry which is preliminary data.</text>
</comment>
<name>A0A0N1HVW3_LEPSE</name>
<evidence type="ECO:0000313" key="3">
    <source>
        <dbReference type="Proteomes" id="UP000038009"/>
    </source>
</evidence>